<dbReference type="GO" id="GO:0005886">
    <property type="term" value="C:plasma membrane"/>
    <property type="evidence" value="ECO:0007669"/>
    <property type="project" value="UniProtKB-SubCell"/>
</dbReference>
<dbReference type="EMBL" id="CAEZVO010000042">
    <property type="protein sequence ID" value="CAB4631777.1"/>
    <property type="molecule type" value="Genomic_DNA"/>
</dbReference>
<dbReference type="CDD" id="cd04590">
    <property type="entry name" value="CBS_pair_CorC_HlyC_assoc"/>
    <property type="match status" value="1"/>
</dbReference>
<evidence type="ECO:0000256" key="5">
    <source>
        <dbReference type="ARBA" id="ARBA00022989"/>
    </source>
</evidence>
<proteinExistence type="predicted"/>
<dbReference type="InterPro" id="IPR000644">
    <property type="entry name" value="CBS_dom"/>
</dbReference>
<dbReference type="PANTHER" id="PTHR43099:SF6">
    <property type="entry name" value="UPF0053 PROTEIN RV1842C"/>
    <property type="match status" value="1"/>
</dbReference>
<dbReference type="InterPro" id="IPR046342">
    <property type="entry name" value="CBS_dom_sf"/>
</dbReference>
<dbReference type="EMBL" id="CAEZSZ010000029">
    <property type="protein sequence ID" value="CAB4552618.1"/>
    <property type="molecule type" value="Genomic_DNA"/>
</dbReference>
<keyword evidence="3 8" id="KW-0812">Transmembrane</keyword>
<dbReference type="PROSITE" id="PS51846">
    <property type="entry name" value="CNNM"/>
    <property type="match status" value="1"/>
</dbReference>
<dbReference type="Pfam" id="PF03471">
    <property type="entry name" value="CorC_HlyC"/>
    <property type="match status" value="1"/>
</dbReference>
<name>A0A6J6J3Z8_9ZZZZ</name>
<dbReference type="InterPro" id="IPR051676">
    <property type="entry name" value="UPF0053_domain"/>
</dbReference>
<dbReference type="SMART" id="SM01091">
    <property type="entry name" value="CorC_HlyC"/>
    <property type="match status" value="1"/>
</dbReference>
<accession>A0A6J6J3Z8</accession>
<dbReference type="InterPro" id="IPR016169">
    <property type="entry name" value="FAD-bd_PCMH_sub2"/>
</dbReference>
<feature type="domain" description="CBS" evidence="9">
    <location>
        <begin position="221"/>
        <end position="280"/>
    </location>
</feature>
<feature type="domain" description="CNNM transmembrane" evidence="10">
    <location>
        <begin position="1"/>
        <end position="202"/>
    </location>
</feature>
<evidence type="ECO:0000256" key="3">
    <source>
        <dbReference type="ARBA" id="ARBA00022692"/>
    </source>
</evidence>
<evidence type="ECO:0000259" key="9">
    <source>
        <dbReference type="PROSITE" id="PS51371"/>
    </source>
</evidence>
<keyword evidence="4" id="KW-0677">Repeat</keyword>
<dbReference type="Pfam" id="PF01595">
    <property type="entry name" value="CNNM"/>
    <property type="match status" value="1"/>
</dbReference>
<keyword evidence="6" id="KW-0129">CBS domain</keyword>
<dbReference type="InterPro" id="IPR002550">
    <property type="entry name" value="CNNM"/>
</dbReference>
<keyword evidence="7 8" id="KW-0472">Membrane</keyword>
<dbReference type="InterPro" id="IPR036318">
    <property type="entry name" value="FAD-bd_PCMH-like_sf"/>
</dbReference>
<evidence type="ECO:0000256" key="6">
    <source>
        <dbReference type="ARBA" id="ARBA00023122"/>
    </source>
</evidence>
<dbReference type="InterPro" id="IPR044751">
    <property type="entry name" value="Ion_transp-like_CBS"/>
</dbReference>
<evidence type="ECO:0000256" key="2">
    <source>
        <dbReference type="ARBA" id="ARBA00022475"/>
    </source>
</evidence>
<dbReference type="PROSITE" id="PS51371">
    <property type="entry name" value="CBS"/>
    <property type="match status" value="2"/>
</dbReference>
<evidence type="ECO:0000256" key="7">
    <source>
        <dbReference type="ARBA" id="ARBA00023136"/>
    </source>
</evidence>
<keyword evidence="2" id="KW-1003">Cell membrane</keyword>
<evidence type="ECO:0000256" key="4">
    <source>
        <dbReference type="ARBA" id="ARBA00022737"/>
    </source>
</evidence>
<organism evidence="12">
    <name type="scientific">freshwater metagenome</name>
    <dbReference type="NCBI Taxonomy" id="449393"/>
    <lineage>
        <taxon>unclassified sequences</taxon>
        <taxon>metagenomes</taxon>
        <taxon>ecological metagenomes</taxon>
    </lineage>
</organism>
<feature type="transmembrane region" description="Helical" evidence="8">
    <location>
        <begin position="135"/>
        <end position="157"/>
    </location>
</feature>
<feature type="domain" description="CBS" evidence="9">
    <location>
        <begin position="286"/>
        <end position="343"/>
    </location>
</feature>
<dbReference type="Gene3D" id="3.10.580.10">
    <property type="entry name" value="CBS-domain"/>
    <property type="match status" value="1"/>
</dbReference>
<evidence type="ECO:0000313" key="11">
    <source>
        <dbReference type="EMBL" id="CAB4552618.1"/>
    </source>
</evidence>
<protein>
    <submittedName>
        <fullName evidence="12">Unannotated protein</fullName>
    </submittedName>
</protein>
<evidence type="ECO:0000256" key="8">
    <source>
        <dbReference type="SAM" id="Phobius"/>
    </source>
</evidence>
<comment type="subcellular location">
    <subcellularLocation>
        <location evidence="1">Cell membrane</location>
        <topology evidence="1">Multi-pass membrane protein</topology>
    </subcellularLocation>
</comment>
<dbReference type="Gene3D" id="3.30.465.10">
    <property type="match status" value="1"/>
</dbReference>
<dbReference type="SUPFAM" id="SSF56176">
    <property type="entry name" value="FAD-binding/transporter-associated domain-like"/>
    <property type="match status" value="1"/>
</dbReference>
<dbReference type="InterPro" id="IPR005170">
    <property type="entry name" value="Transptr-assoc_dom"/>
</dbReference>
<evidence type="ECO:0000259" key="10">
    <source>
        <dbReference type="PROSITE" id="PS51846"/>
    </source>
</evidence>
<dbReference type="PANTHER" id="PTHR43099">
    <property type="entry name" value="UPF0053 PROTEIN YRKA"/>
    <property type="match status" value="1"/>
</dbReference>
<dbReference type="SUPFAM" id="SSF54631">
    <property type="entry name" value="CBS-domain pair"/>
    <property type="match status" value="1"/>
</dbReference>
<feature type="transmembrane region" description="Helical" evidence="8">
    <location>
        <begin position="62"/>
        <end position="82"/>
    </location>
</feature>
<dbReference type="GO" id="GO:0050660">
    <property type="term" value="F:flavin adenine dinucleotide binding"/>
    <property type="evidence" value="ECO:0007669"/>
    <property type="project" value="InterPro"/>
</dbReference>
<keyword evidence="5 8" id="KW-1133">Transmembrane helix</keyword>
<evidence type="ECO:0000313" key="12">
    <source>
        <dbReference type="EMBL" id="CAB4631777.1"/>
    </source>
</evidence>
<sequence length="440" mass="47629">MNEWLLLALGLILTVGTGFFVASEFSMLNVERNDLESRASRGEKGLGVSIRALKSTSTHLSAAQLGITVTTLLTGFVAEPALSKILEPALSPLGLAIEIQKVLGVILGMTIATTFAFLIGELVPKNMALSSPLKVLNFVVRFQVAFTWTFGFLIRFFNLTGNRVVRWFGVEPKEELSSTRSAEELLFLVRRSASLGALDAGTATLLTKTLALSQLVAADVMTPRPRMHTLDKDDSLAKLIEASIKTGHSRFPISDGTSDDIIGVAHLKQAAAVPREKREEVPVSAIMLEALRVPETMRLETLMVDLRAKGLQLAIVVDEYGGTAGLATLEDLVEELVGELVDEHDRAKAGVTRGANSSILFPGMIRPDELLEMAIKVPDDGAYETVAGYLMSELGRIPNVGDEIQIDGGTLRVERMDGRRVDRVRFTPAESDQSGGESNE</sequence>
<dbReference type="AlphaFoldDB" id="A0A6J6J3Z8"/>
<gene>
    <name evidence="11" type="ORF">UFOPK1561_00394</name>
    <name evidence="12" type="ORF">UFOPK2044_00422</name>
</gene>
<evidence type="ECO:0000256" key="1">
    <source>
        <dbReference type="ARBA" id="ARBA00004651"/>
    </source>
</evidence>
<reference evidence="12" key="1">
    <citation type="submission" date="2020-05" db="EMBL/GenBank/DDBJ databases">
        <authorList>
            <person name="Chiriac C."/>
            <person name="Salcher M."/>
            <person name="Ghai R."/>
            <person name="Kavagutti S V."/>
        </authorList>
    </citation>
    <scope>NUCLEOTIDE SEQUENCE</scope>
</reference>
<dbReference type="Pfam" id="PF00571">
    <property type="entry name" value="CBS"/>
    <property type="match status" value="2"/>
</dbReference>
<feature type="transmembrane region" description="Helical" evidence="8">
    <location>
        <begin position="102"/>
        <end position="123"/>
    </location>
</feature>